<dbReference type="GO" id="GO:0005524">
    <property type="term" value="F:ATP binding"/>
    <property type="evidence" value="ECO:0007669"/>
    <property type="project" value="UniProtKB-UniRule"/>
</dbReference>
<evidence type="ECO:0000256" key="6">
    <source>
        <dbReference type="ARBA" id="ARBA00022840"/>
    </source>
</evidence>
<dbReference type="Proteomes" id="UP000176287">
    <property type="component" value="Unassembled WGS sequence"/>
</dbReference>
<dbReference type="CDD" id="cd01672">
    <property type="entry name" value="TMPK"/>
    <property type="match status" value="1"/>
</dbReference>
<name>A0A1G2CG92_9BACT</name>
<protein>
    <recommendedName>
        <fullName evidence="8">Thymidylate kinase</fullName>
        <ecNumber evidence="8">2.7.4.9</ecNumber>
    </recommendedName>
    <alternativeName>
        <fullName evidence="8">dTMP kinase</fullName>
    </alternativeName>
</protein>
<evidence type="ECO:0000256" key="7">
    <source>
        <dbReference type="ARBA" id="ARBA00048743"/>
    </source>
</evidence>
<dbReference type="GO" id="GO:0004798">
    <property type="term" value="F:dTMP kinase activity"/>
    <property type="evidence" value="ECO:0007669"/>
    <property type="project" value="UniProtKB-UniRule"/>
</dbReference>
<dbReference type="EC" id="2.7.4.9" evidence="8"/>
<comment type="caution">
    <text evidence="10">The sequence shown here is derived from an EMBL/GenBank/DDBJ whole genome shotgun (WGS) entry which is preliminary data.</text>
</comment>
<dbReference type="InterPro" id="IPR018094">
    <property type="entry name" value="Thymidylate_kinase"/>
</dbReference>
<dbReference type="GO" id="GO:0006235">
    <property type="term" value="P:dTTP biosynthetic process"/>
    <property type="evidence" value="ECO:0007669"/>
    <property type="project" value="UniProtKB-UniRule"/>
</dbReference>
<dbReference type="Pfam" id="PF02223">
    <property type="entry name" value="Thymidylate_kin"/>
    <property type="match status" value="1"/>
</dbReference>
<keyword evidence="4 8" id="KW-0547">Nucleotide-binding</keyword>
<accession>A0A1G2CG92</accession>
<comment type="catalytic activity">
    <reaction evidence="7 8">
        <text>dTMP + ATP = dTDP + ADP</text>
        <dbReference type="Rhea" id="RHEA:13517"/>
        <dbReference type="ChEBI" id="CHEBI:30616"/>
        <dbReference type="ChEBI" id="CHEBI:58369"/>
        <dbReference type="ChEBI" id="CHEBI:63528"/>
        <dbReference type="ChEBI" id="CHEBI:456216"/>
        <dbReference type="EC" id="2.7.4.9"/>
    </reaction>
</comment>
<dbReference type="InterPro" id="IPR027417">
    <property type="entry name" value="P-loop_NTPase"/>
</dbReference>
<dbReference type="Gene3D" id="3.40.50.300">
    <property type="entry name" value="P-loop containing nucleotide triphosphate hydrolases"/>
    <property type="match status" value="1"/>
</dbReference>
<proteinExistence type="inferred from homology"/>
<dbReference type="AlphaFoldDB" id="A0A1G2CG92"/>
<dbReference type="HAMAP" id="MF_00165">
    <property type="entry name" value="Thymidylate_kinase"/>
    <property type="match status" value="1"/>
</dbReference>
<comment type="function">
    <text evidence="8">Phosphorylation of dTMP to form dTDP in both de novo and salvage pathways of dTTP synthesis.</text>
</comment>
<dbReference type="GO" id="GO:0006233">
    <property type="term" value="P:dTDP biosynthetic process"/>
    <property type="evidence" value="ECO:0007669"/>
    <property type="project" value="InterPro"/>
</dbReference>
<dbReference type="SUPFAM" id="SSF52540">
    <property type="entry name" value="P-loop containing nucleoside triphosphate hydrolases"/>
    <property type="match status" value="1"/>
</dbReference>
<gene>
    <name evidence="8" type="primary">tmk</name>
    <name evidence="10" type="ORF">A3B13_00175</name>
</gene>
<dbReference type="NCBIfam" id="TIGR00041">
    <property type="entry name" value="DTMP_kinase"/>
    <property type="match status" value="1"/>
</dbReference>
<evidence type="ECO:0000313" key="10">
    <source>
        <dbReference type="EMBL" id="OGZ00222.1"/>
    </source>
</evidence>
<evidence type="ECO:0000256" key="3">
    <source>
        <dbReference type="ARBA" id="ARBA00022727"/>
    </source>
</evidence>
<evidence type="ECO:0000313" key="11">
    <source>
        <dbReference type="Proteomes" id="UP000176287"/>
    </source>
</evidence>
<comment type="caution">
    <text evidence="8">Lacks conserved residue(s) required for the propagation of feature annotation.</text>
</comment>
<organism evidence="10 11">
    <name type="scientific">Candidatus Liptonbacteria bacterium RIFCSPLOWO2_01_FULL_45_15</name>
    <dbReference type="NCBI Taxonomy" id="1798649"/>
    <lineage>
        <taxon>Bacteria</taxon>
        <taxon>Candidatus Liptoniibacteriota</taxon>
    </lineage>
</organism>
<keyword evidence="2 8" id="KW-0808">Transferase</keyword>
<dbReference type="STRING" id="1798649.A3B13_00175"/>
<keyword evidence="5 8" id="KW-0418">Kinase</keyword>
<keyword evidence="6 8" id="KW-0067">ATP-binding</keyword>
<keyword evidence="3 8" id="KW-0545">Nucleotide biosynthesis</keyword>
<dbReference type="InterPro" id="IPR039430">
    <property type="entry name" value="Thymidylate_kin-like_dom"/>
</dbReference>
<evidence type="ECO:0000256" key="4">
    <source>
        <dbReference type="ARBA" id="ARBA00022741"/>
    </source>
</evidence>
<reference evidence="10 11" key="1">
    <citation type="journal article" date="2016" name="Nat. Commun.">
        <title>Thousands of microbial genomes shed light on interconnected biogeochemical processes in an aquifer system.</title>
        <authorList>
            <person name="Anantharaman K."/>
            <person name="Brown C.T."/>
            <person name="Hug L.A."/>
            <person name="Sharon I."/>
            <person name="Castelle C.J."/>
            <person name="Probst A.J."/>
            <person name="Thomas B.C."/>
            <person name="Singh A."/>
            <person name="Wilkins M.J."/>
            <person name="Karaoz U."/>
            <person name="Brodie E.L."/>
            <person name="Williams K.H."/>
            <person name="Hubbard S.S."/>
            <person name="Banfield J.F."/>
        </authorList>
    </citation>
    <scope>NUCLEOTIDE SEQUENCE [LARGE SCALE GENOMIC DNA]</scope>
</reference>
<evidence type="ECO:0000256" key="5">
    <source>
        <dbReference type="ARBA" id="ARBA00022777"/>
    </source>
</evidence>
<dbReference type="EMBL" id="MHKZ01000026">
    <property type="protein sequence ID" value="OGZ00222.1"/>
    <property type="molecule type" value="Genomic_DNA"/>
</dbReference>
<comment type="similarity">
    <text evidence="1 8">Belongs to the thymidylate kinase family.</text>
</comment>
<dbReference type="PANTHER" id="PTHR10344">
    <property type="entry name" value="THYMIDYLATE KINASE"/>
    <property type="match status" value="1"/>
</dbReference>
<evidence type="ECO:0000256" key="8">
    <source>
        <dbReference type="HAMAP-Rule" id="MF_00165"/>
    </source>
</evidence>
<evidence type="ECO:0000259" key="9">
    <source>
        <dbReference type="Pfam" id="PF02223"/>
    </source>
</evidence>
<evidence type="ECO:0000256" key="2">
    <source>
        <dbReference type="ARBA" id="ARBA00022679"/>
    </source>
</evidence>
<feature type="domain" description="Thymidylate kinase-like" evidence="9">
    <location>
        <begin position="13"/>
        <end position="194"/>
    </location>
</feature>
<evidence type="ECO:0000256" key="1">
    <source>
        <dbReference type="ARBA" id="ARBA00009776"/>
    </source>
</evidence>
<sequence length="203" mass="22825">MLKNPYPGKFIVFEGPDGSGQTTQSSLLEKYISGLGKKVILTKEPTLDSKAGLEIKVILNHEKESTPEGLQKLFAEDRKEHLKKVIIPALKGGSIVISDRYFFSTFAFGSLGADLERLISINNDFILPDITFVMTVKPETSIERIANRGIKFTLFEKLESLKKVMENYKNLGNRFENMVFIDGDRAVNEIRKEIAEIALGIIR</sequence>
<dbReference type="GO" id="GO:0006227">
    <property type="term" value="P:dUDP biosynthetic process"/>
    <property type="evidence" value="ECO:0007669"/>
    <property type="project" value="TreeGrafter"/>
</dbReference>
<dbReference type="PANTHER" id="PTHR10344:SF4">
    <property type="entry name" value="UMP-CMP KINASE 2, MITOCHONDRIAL"/>
    <property type="match status" value="1"/>
</dbReference>
<dbReference type="GO" id="GO:0005737">
    <property type="term" value="C:cytoplasm"/>
    <property type="evidence" value="ECO:0007669"/>
    <property type="project" value="TreeGrafter"/>
</dbReference>